<evidence type="ECO:0000313" key="4">
    <source>
        <dbReference type="Proteomes" id="UP000192758"/>
    </source>
</evidence>
<dbReference type="SMART" id="SM00174">
    <property type="entry name" value="RHO"/>
    <property type="match status" value="1"/>
</dbReference>
<organism evidence="3 4">
    <name type="scientific">Ecytonucleospora hepatopenaei</name>
    <dbReference type="NCBI Taxonomy" id="646526"/>
    <lineage>
        <taxon>Eukaryota</taxon>
        <taxon>Fungi</taxon>
        <taxon>Fungi incertae sedis</taxon>
        <taxon>Microsporidia</taxon>
        <taxon>Enterocytozoonidae</taxon>
        <taxon>Ecytonucleospora</taxon>
    </lineage>
</organism>
<evidence type="ECO:0000256" key="2">
    <source>
        <dbReference type="ARBA" id="ARBA00023134"/>
    </source>
</evidence>
<dbReference type="EMBL" id="MNPJ01000022">
    <property type="protein sequence ID" value="OQS54160.1"/>
    <property type="molecule type" value="Genomic_DNA"/>
</dbReference>
<dbReference type="Gene3D" id="3.40.50.300">
    <property type="entry name" value="P-loop containing nucleotide triphosphate hydrolases"/>
    <property type="match status" value="1"/>
</dbReference>
<comment type="caution">
    <text evidence="3">The sequence shown here is derived from an EMBL/GenBank/DDBJ whole genome shotgun (WGS) entry which is preliminary data.</text>
</comment>
<keyword evidence="2" id="KW-0342">GTP-binding</keyword>
<dbReference type="SUPFAM" id="SSF52540">
    <property type="entry name" value="P-loop containing nucleoside triphosphate hydrolases"/>
    <property type="match status" value="1"/>
</dbReference>
<keyword evidence="1" id="KW-0547">Nucleotide-binding</keyword>
<reference evidence="3 4" key="1">
    <citation type="journal article" date="2017" name="Environ. Microbiol.">
        <title>Decay of the glycolytic pathway and adaptation to intranuclear parasitism within Enterocytozoonidae microsporidia.</title>
        <authorList>
            <person name="Wiredu Boakye D."/>
            <person name="Jaroenlak P."/>
            <person name="Prachumwat A."/>
            <person name="Williams T.A."/>
            <person name="Bateman K.S."/>
            <person name="Itsathitphaisarn O."/>
            <person name="Sritunyalucksana K."/>
            <person name="Paszkiewicz K.H."/>
            <person name="Moore K.A."/>
            <person name="Stentiford G.D."/>
            <person name="Williams B.A."/>
        </authorList>
    </citation>
    <scope>NUCLEOTIDE SEQUENCE [LARGE SCALE GENOMIC DNA]</scope>
    <source>
        <strain evidence="3 4">TH1</strain>
    </source>
</reference>
<dbReference type="NCBIfam" id="TIGR00231">
    <property type="entry name" value="small_GTP"/>
    <property type="match status" value="1"/>
</dbReference>
<dbReference type="InterPro" id="IPR001806">
    <property type="entry name" value="Small_GTPase"/>
</dbReference>
<evidence type="ECO:0000313" key="3">
    <source>
        <dbReference type="EMBL" id="OQS54160.1"/>
    </source>
</evidence>
<protein>
    <submittedName>
        <fullName evidence="3">Rhob</fullName>
    </submittedName>
</protein>
<dbReference type="InterPro" id="IPR005225">
    <property type="entry name" value="Small_GTP-bd"/>
</dbReference>
<name>A0A1W0E4J9_9MICR</name>
<dbReference type="InterPro" id="IPR027417">
    <property type="entry name" value="P-loop_NTPase"/>
</dbReference>
<dbReference type="GO" id="GO:0007264">
    <property type="term" value="P:small GTPase-mediated signal transduction"/>
    <property type="evidence" value="ECO:0007669"/>
    <property type="project" value="InterPro"/>
</dbReference>
<dbReference type="VEuPathDB" id="MicrosporidiaDB:EHP00_1762"/>
<accession>A0A1W0E4J9</accession>
<dbReference type="PRINTS" id="PR00449">
    <property type="entry name" value="RASTRNSFRMNG"/>
</dbReference>
<dbReference type="GO" id="GO:0005525">
    <property type="term" value="F:GTP binding"/>
    <property type="evidence" value="ECO:0007669"/>
    <property type="project" value="UniProtKB-KW"/>
</dbReference>
<sequence>MKNENEKIIKIVFVGENNTGKSEIIKKYVNLEHISKPNIFDTYRIKYVYNEDLAVDKKNSENREYTDLYDIFLNICDTNGSEEVQRLVKMSYLDADLFVLCIECVHLKDNVYYQNIINNLKKSGKPIILAVTKVDKAKTAPPVKNQLKKEKDENVTANQVTNNFDLVNVNAKEIVNKYKLTSYVLVSTKRRKSINAIFDEAVRVYFNEDDFDKNGCVSCCCF</sequence>
<dbReference type="Proteomes" id="UP000192758">
    <property type="component" value="Unassembled WGS sequence"/>
</dbReference>
<dbReference type="InterPro" id="IPR003578">
    <property type="entry name" value="Small_GTPase_Rho"/>
</dbReference>
<dbReference type="PANTHER" id="PTHR24072">
    <property type="entry name" value="RHO FAMILY GTPASE"/>
    <property type="match status" value="1"/>
</dbReference>
<dbReference type="AlphaFoldDB" id="A0A1W0E4J9"/>
<dbReference type="Pfam" id="PF08477">
    <property type="entry name" value="Roc"/>
    <property type="match status" value="1"/>
</dbReference>
<gene>
    <name evidence="3" type="primary">Rhob</name>
    <name evidence="3" type="ORF">EHP00_1762</name>
</gene>
<dbReference type="GO" id="GO:0003924">
    <property type="term" value="F:GTPase activity"/>
    <property type="evidence" value="ECO:0007669"/>
    <property type="project" value="InterPro"/>
</dbReference>
<dbReference type="STRING" id="646526.A0A1W0E4J9"/>
<keyword evidence="4" id="KW-1185">Reference proteome</keyword>
<evidence type="ECO:0000256" key="1">
    <source>
        <dbReference type="ARBA" id="ARBA00022741"/>
    </source>
</evidence>
<proteinExistence type="predicted"/>
<dbReference type="OrthoDB" id="8830751at2759"/>